<evidence type="ECO:0000256" key="1">
    <source>
        <dbReference type="SAM" id="MobiDB-lite"/>
    </source>
</evidence>
<accession>A0A370B849</accession>
<keyword evidence="4" id="KW-1185">Reference proteome</keyword>
<dbReference type="AlphaFoldDB" id="A0A370B849"/>
<dbReference type="OrthoDB" id="747541at2"/>
<sequence>MPEGRLSDVVGLKFNRHESFPPRFGWLHKAYLQVKKDEMLFHAPDALVRLGVGKNMVYSMRYWSQAFKLTHEYNSAENQSRSLAAAPTWRARWLLDEDGADPYLEDTGSLWLLHWWLVSGDKDARCLAPSWYVMFHLAPLARVTVEEMTTLITREVHSSFPREKWPAAESITRDAECFIKMYAPDPDANPLSPGSFEDSLLCPFRELGLLEYQGGRGKERTYRFTSGIRPSLPPRVLVHACLDYAARFSRKPDSISLARLASEPGAPGRAFHMREPELSRSIEAFVESHPQLEIVESLGQRSLRFADNPEALAWEVLDEQYGHVRERDGFPTPAEWALQKPGLKKTTDDAEATQGLFPQRADMNEELA</sequence>
<dbReference type="Pfam" id="PF13182">
    <property type="entry name" value="DUF4007"/>
    <property type="match status" value="1"/>
</dbReference>
<dbReference type="EMBL" id="QQNA01000080">
    <property type="protein sequence ID" value="RDG37988.1"/>
    <property type="molecule type" value="Genomic_DNA"/>
</dbReference>
<name>A0A370B849_9ACTN</name>
<feature type="domain" description="DUF4007" evidence="2">
    <location>
        <begin position="14"/>
        <end position="321"/>
    </location>
</feature>
<organism evidence="3 4">
    <name type="scientific">Streptomyces corynorhini</name>
    <dbReference type="NCBI Taxonomy" id="2282652"/>
    <lineage>
        <taxon>Bacteria</taxon>
        <taxon>Bacillati</taxon>
        <taxon>Actinomycetota</taxon>
        <taxon>Actinomycetes</taxon>
        <taxon>Kitasatosporales</taxon>
        <taxon>Streptomycetaceae</taxon>
        <taxon>Streptomyces</taxon>
    </lineage>
</organism>
<dbReference type="Proteomes" id="UP000253741">
    <property type="component" value="Unassembled WGS sequence"/>
</dbReference>
<evidence type="ECO:0000313" key="4">
    <source>
        <dbReference type="Proteomes" id="UP000253741"/>
    </source>
</evidence>
<gene>
    <name evidence="3" type="ORF">DVH02_11755</name>
</gene>
<evidence type="ECO:0000259" key="2">
    <source>
        <dbReference type="Pfam" id="PF13182"/>
    </source>
</evidence>
<evidence type="ECO:0000313" key="3">
    <source>
        <dbReference type="EMBL" id="RDG37988.1"/>
    </source>
</evidence>
<comment type="caution">
    <text evidence="3">The sequence shown here is derived from an EMBL/GenBank/DDBJ whole genome shotgun (WGS) entry which is preliminary data.</text>
</comment>
<dbReference type="InterPro" id="IPR025248">
    <property type="entry name" value="DUF4007"/>
</dbReference>
<feature type="region of interest" description="Disordered" evidence="1">
    <location>
        <begin position="332"/>
        <end position="368"/>
    </location>
</feature>
<proteinExistence type="predicted"/>
<reference evidence="3 4" key="1">
    <citation type="submission" date="2018-07" db="EMBL/GenBank/DDBJ databases">
        <title>Streptomyces species from bats.</title>
        <authorList>
            <person name="Dunlap C."/>
        </authorList>
    </citation>
    <scope>NUCLEOTIDE SEQUENCE [LARGE SCALE GENOMIC DNA]</scope>
    <source>
        <strain evidence="3 4">AC230</strain>
    </source>
</reference>
<protein>
    <submittedName>
        <fullName evidence="3">DUF4007 family protein</fullName>
    </submittedName>
</protein>